<reference evidence="1 2" key="1">
    <citation type="journal article" date="2018" name="PLoS Genet.">
        <title>Population sequencing reveals clonal diversity and ancestral inbreeding in the grapevine cultivar Chardonnay.</title>
        <authorList>
            <person name="Roach M.J."/>
            <person name="Johnson D.L."/>
            <person name="Bohlmann J."/>
            <person name="van Vuuren H.J."/>
            <person name="Jones S.J."/>
            <person name="Pretorius I.S."/>
            <person name="Schmidt S.A."/>
            <person name="Borneman A.R."/>
        </authorList>
    </citation>
    <scope>NUCLEOTIDE SEQUENCE [LARGE SCALE GENOMIC DNA]</scope>
    <source>
        <strain evidence="2">cv. Chardonnay</strain>
        <tissue evidence="1">Leaf</tissue>
    </source>
</reference>
<name>A0A438CSZ6_VITVI</name>
<dbReference type="EMBL" id="QGNW01002017">
    <property type="protein sequence ID" value="RVW26321.1"/>
    <property type="molecule type" value="Genomic_DNA"/>
</dbReference>
<dbReference type="Proteomes" id="UP000288805">
    <property type="component" value="Unassembled WGS sequence"/>
</dbReference>
<evidence type="ECO:0000313" key="1">
    <source>
        <dbReference type="EMBL" id="RVW26321.1"/>
    </source>
</evidence>
<evidence type="ECO:0000313" key="2">
    <source>
        <dbReference type="Proteomes" id="UP000288805"/>
    </source>
</evidence>
<dbReference type="AlphaFoldDB" id="A0A438CSZ6"/>
<protein>
    <submittedName>
        <fullName evidence="1">Uncharacterized protein</fullName>
    </submittedName>
</protein>
<accession>A0A438CSZ6</accession>
<proteinExistence type="predicted"/>
<sequence length="293" mass="32224">MREPSPLINPIGTRGSACMEVMTTLNGSIPSPWRHAEGCIPSNVPPPPLLSQSVPHPAPYLLHSQVDVTSPPIVAPIPTLKDAQARMDKLEQRMRQMRFSDGAISWDDFDGAPVASLSTYSTGLRSPKHYQTFGQPSRAYYPQRHVQYRPPRPMAPTYLHQTLEPVFIAHVLEDFLPYTLGPEPHRLLFLSYRGRHACTPARATALQDGLHCSYHQGPGHDMDHCSTLRHAIQDLIDQGLVNLGQPSVTTNPLSAHSMHAVPPPSGKPIVLDDGYEVDTVGSQTSTPFSLISD</sequence>
<organism evidence="1 2">
    <name type="scientific">Vitis vinifera</name>
    <name type="common">Grape</name>
    <dbReference type="NCBI Taxonomy" id="29760"/>
    <lineage>
        <taxon>Eukaryota</taxon>
        <taxon>Viridiplantae</taxon>
        <taxon>Streptophyta</taxon>
        <taxon>Embryophyta</taxon>
        <taxon>Tracheophyta</taxon>
        <taxon>Spermatophyta</taxon>
        <taxon>Magnoliopsida</taxon>
        <taxon>eudicotyledons</taxon>
        <taxon>Gunneridae</taxon>
        <taxon>Pentapetalae</taxon>
        <taxon>rosids</taxon>
        <taxon>Vitales</taxon>
        <taxon>Vitaceae</taxon>
        <taxon>Viteae</taxon>
        <taxon>Vitis</taxon>
    </lineage>
</organism>
<comment type="caution">
    <text evidence="1">The sequence shown here is derived from an EMBL/GenBank/DDBJ whole genome shotgun (WGS) entry which is preliminary data.</text>
</comment>
<gene>
    <name evidence="1" type="ORF">CK203_115262</name>
</gene>